<dbReference type="Proteomes" id="UP001152798">
    <property type="component" value="Chromosome 2"/>
</dbReference>
<organism evidence="1 2">
    <name type="scientific">Nezara viridula</name>
    <name type="common">Southern green stink bug</name>
    <name type="synonym">Cimex viridulus</name>
    <dbReference type="NCBI Taxonomy" id="85310"/>
    <lineage>
        <taxon>Eukaryota</taxon>
        <taxon>Metazoa</taxon>
        <taxon>Ecdysozoa</taxon>
        <taxon>Arthropoda</taxon>
        <taxon>Hexapoda</taxon>
        <taxon>Insecta</taxon>
        <taxon>Pterygota</taxon>
        <taxon>Neoptera</taxon>
        <taxon>Paraneoptera</taxon>
        <taxon>Hemiptera</taxon>
        <taxon>Heteroptera</taxon>
        <taxon>Panheteroptera</taxon>
        <taxon>Pentatomomorpha</taxon>
        <taxon>Pentatomoidea</taxon>
        <taxon>Pentatomidae</taxon>
        <taxon>Pentatominae</taxon>
        <taxon>Nezara</taxon>
    </lineage>
</organism>
<dbReference type="EMBL" id="OV725078">
    <property type="protein sequence ID" value="CAH1394273.1"/>
    <property type="molecule type" value="Genomic_DNA"/>
</dbReference>
<evidence type="ECO:0000313" key="1">
    <source>
        <dbReference type="EMBL" id="CAH1394273.1"/>
    </source>
</evidence>
<dbReference type="AlphaFoldDB" id="A0A9P0H1V5"/>
<evidence type="ECO:0000313" key="2">
    <source>
        <dbReference type="Proteomes" id="UP001152798"/>
    </source>
</evidence>
<sequence>MQERWSNFVLFFFQMKPQNIIHPPNLTYK</sequence>
<gene>
    <name evidence="1" type="ORF">NEZAVI_LOCUS4804</name>
</gene>
<protein>
    <submittedName>
        <fullName evidence="1">Uncharacterized protein</fullName>
    </submittedName>
</protein>
<name>A0A9P0H1V5_NEZVI</name>
<reference evidence="1" key="1">
    <citation type="submission" date="2022-01" db="EMBL/GenBank/DDBJ databases">
        <authorList>
            <person name="King R."/>
        </authorList>
    </citation>
    <scope>NUCLEOTIDE SEQUENCE</scope>
</reference>
<proteinExistence type="predicted"/>
<accession>A0A9P0H1V5</accession>
<keyword evidence="2" id="KW-1185">Reference proteome</keyword>